<gene>
    <name evidence="4" type="ORF">Vbra_2922</name>
</gene>
<dbReference type="GO" id="GO:0005576">
    <property type="term" value="C:extracellular region"/>
    <property type="evidence" value="ECO:0007669"/>
    <property type="project" value="InterPro"/>
</dbReference>
<dbReference type="Pfam" id="PF00024">
    <property type="entry name" value="PAN_1"/>
    <property type="match status" value="1"/>
</dbReference>
<accession>A0A0G4EP61</accession>
<keyword evidence="1" id="KW-0677">Repeat</keyword>
<dbReference type="InterPro" id="IPR000177">
    <property type="entry name" value="Apple"/>
</dbReference>
<keyword evidence="5" id="KW-1185">Reference proteome</keyword>
<sequence>MKCWAWEECEAFTFSYGQGCVLLTDKLTDVQHDKQESNFATSGPKYCTSDGQRSTEGGREELTGGCIARGCHYYATPVDVISLGSVATPFRCQALCQQYEACIVFSYDYSTQLCTLHATEEKKTTGVTPHQLCGPR</sequence>
<dbReference type="AlphaFoldDB" id="A0A0G4EP61"/>
<keyword evidence="2" id="KW-1015">Disulfide bond</keyword>
<evidence type="ECO:0000313" key="5">
    <source>
        <dbReference type="Proteomes" id="UP000041254"/>
    </source>
</evidence>
<organism evidence="4 5">
    <name type="scientific">Vitrella brassicaformis (strain CCMP3155)</name>
    <dbReference type="NCBI Taxonomy" id="1169540"/>
    <lineage>
        <taxon>Eukaryota</taxon>
        <taxon>Sar</taxon>
        <taxon>Alveolata</taxon>
        <taxon>Colpodellida</taxon>
        <taxon>Vitrellaceae</taxon>
        <taxon>Vitrella</taxon>
    </lineage>
</organism>
<evidence type="ECO:0000256" key="1">
    <source>
        <dbReference type="ARBA" id="ARBA00022737"/>
    </source>
</evidence>
<dbReference type="VEuPathDB" id="CryptoDB:Vbra_2922"/>
<dbReference type="Gene3D" id="3.50.4.10">
    <property type="entry name" value="Hepatocyte Growth Factor"/>
    <property type="match status" value="2"/>
</dbReference>
<reference evidence="4 5" key="1">
    <citation type="submission" date="2014-11" db="EMBL/GenBank/DDBJ databases">
        <authorList>
            <person name="Zhu J."/>
            <person name="Qi W."/>
            <person name="Song R."/>
        </authorList>
    </citation>
    <scope>NUCLEOTIDE SEQUENCE [LARGE SCALE GENOMIC DNA]</scope>
</reference>
<protein>
    <recommendedName>
        <fullName evidence="3">Apple domain-containing protein</fullName>
    </recommendedName>
</protein>
<dbReference type="GO" id="GO:0006508">
    <property type="term" value="P:proteolysis"/>
    <property type="evidence" value="ECO:0007669"/>
    <property type="project" value="InterPro"/>
</dbReference>
<name>A0A0G4EP61_VITBC</name>
<dbReference type="SUPFAM" id="SSF57414">
    <property type="entry name" value="Hairpin loop containing domain-like"/>
    <property type="match status" value="2"/>
</dbReference>
<proteinExistence type="predicted"/>
<evidence type="ECO:0000313" key="4">
    <source>
        <dbReference type="EMBL" id="CEL99214.1"/>
    </source>
</evidence>
<dbReference type="Proteomes" id="UP000041254">
    <property type="component" value="Unassembled WGS sequence"/>
</dbReference>
<dbReference type="PhylomeDB" id="A0A0G4EP61"/>
<dbReference type="SMART" id="SM00223">
    <property type="entry name" value="APPLE"/>
    <property type="match status" value="1"/>
</dbReference>
<dbReference type="InParanoid" id="A0A0G4EP61"/>
<evidence type="ECO:0000256" key="2">
    <source>
        <dbReference type="ARBA" id="ARBA00023157"/>
    </source>
</evidence>
<dbReference type="EMBL" id="CDMY01000275">
    <property type="protein sequence ID" value="CEL99214.1"/>
    <property type="molecule type" value="Genomic_DNA"/>
</dbReference>
<dbReference type="InterPro" id="IPR003609">
    <property type="entry name" value="Pan_app"/>
</dbReference>
<evidence type="ECO:0000259" key="3">
    <source>
        <dbReference type="SMART" id="SM00223"/>
    </source>
</evidence>
<feature type="domain" description="Apple" evidence="3">
    <location>
        <begin position="66"/>
        <end position="133"/>
    </location>
</feature>